<keyword evidence="5" id="KW-0547">Nucleotide-binding</keyword>
<keyword evidence="7" id="KW-1278">Translocase</keyword>
<proteinExistence type="inferred from homology"/>
<dbReference type="AlphaFoldDB" id="A0A7C5L6G7"/>
<accession>A0A7C5L6G7</accession>
<keyword evidence="3" id="KW-0813">Transport</keyword>
<dbReference type="GO" id="GO:0016887">
    <property type="term" value="F:ATP hydrolysis activity"/>
    <property type="evidence" value="ECO:0007669"/>
    <property type="project" value="InterPro"/>
</dbReference>
<evidence type="ECO:0000256" key="2">
    <source>
        <dbReference type="ARBA" id="ARBA00005417"/>
    </source>
</evidence>
<feature type="domain" description="ABC transporter" evidence="9">
    <location>
        <begin position="31"/>
        <end position="257"/>
    </location>
</feature>
<dbReference type="EMBL" id="DRWN01000011">
    <property type="protein sequence ID" value="HHK67725.1"/>
    <property type="molecule type" value="Genomic_DNA"/>
</dbReference>
<dbReference type="SMART" id="SM00382">
    <property type="entry name" value="AAA"/>
    <property type="match status" value="1"/>
</dbReference>
<keyword evidence="8" id="KW-0472">Membrane</keyword>
<evidence type="ECO:0000256" key="8">
    <source>
        <dbReference type="ARBA" id="ARBA00023136"/>
    </source>
</evidence>
<evidence type="ECO:0000256" key="7">
    <source>
        <dbReference type="ARBA" id="ARBA00022967"/>
    </source>
</evidence>
<evidence type="ECO:0000256" key="1">
    <source>
        <dbReference type="ARBA" id="ARBA00004236"/>
    </source>
</evidence>
<gene>
    <name evidence="10" type="ORF">ENM11_01025</name>
</gene>
<dbReference type="PANTHER" id="PTHR42711:SF5">
    <property type="entry name" value="ABC TRANSPORTER ATP-BINDING PROTEIN NATA"/>
    <property type="match status" value="1"/>
</dbReference>
<comment type="similarity">
    <text evidence="2">Belongs to the ABC transporter superfamily.</text>
</comment>
<name>A0A7C5L6G7_CALS0</name>
<dbReference type="FunFam" id="3.40.50.300:FF:000589">
    <property type="entry name" value="ABC transporter, ATP-binding subunit"/>
    <property type="match status" value="1"/>
</dbReference>
<keyword evidence="6 10" id="KW-0067">ATP-binding</keyword>
<dbReference type="InterPro" id="IPR050763">
    <property type="entry name" value="ABC_transporter_ATP-binding"/>
</dbReference>
<comment type="subcellular location">
    <subcellularLocation>
        <location evidence="1">Cell membrane</location>
    </subcellularLocation>
</comment>
<evidence type="ECO:0000256" key="4">
    <source>
        <dbReference type="ARBA" id="ARBA00022475"/>
    </source>
</evidence>
<reference evidence="10" key="1">
    <citation type="journal article" date="2020" name="mSystems">
        <title>Genome- and Community-Level Interaction Insights into Carbon Utilization and Element Cycling Functions of Hydrothermarchaeota in Hydrothermal Sediment.</title>
        <authorList>
            <person name="Zhou Z."/>
            <person name="Liu Y."/>
            <person name="Xu W."/>
            <person name="Pan J."/>
            <person name="Luo Z.H."/>
            <person name="Li M."/>
        </authorList>
    </citation>
    <scope>NUCLEOTIDE SEQUENCE [LARGE SCALE GENOMIC DNA]</scope>
    <source>
        <strain evidence="10">SpSt-1056</strain>
    </source>
</reference>
<evidence type="ECO:0000256" key="6">
    <source>
        <dbReference type="ARBA" id="ARBA00022840"/>
    </source>
</evidence>
<dbReference type="GO" id="GO:0005524">
    <property type="term" value="F:ATP binding"/>
    <property type="evidence" value="ECO:0007669"/>
    <property type="project" value="UniProtKB-KW"/>
</dbReference>
<dbReference type="InterPro" id="IPR027417">
    <property type="entry name" value="P-loop_NTPase"/>
</dbReference>
<evidence type="ECO:0000313" key="10">
    <source>
        <dbReference type="EMBL" id="HHK67725.1"/>
    </source>
</evidence>
<dbReference type="InterPro" id="IPR003439">
    <property type="entry name" value="ABC_transporter-like_ATP-bd"/>
</dbReference>
<dbReference type="PANTHER" id="PTHR42711">
    <property type="entry name" value="ABC TRANSPORTER ATP-BINDING PROTEIN"/>
    <property type="match status" value="1"/>
</dbReference>
<dbReference type="PROSITE" id="PS50893">
    <property type="entry name" value="ABC_TRANSPORTER_2"/>
    <property type="match status" value="1"/>
</dbReference>
<dbReference type="Gene3D" id="3.40.50.300">
    <property type="entry name" value="P-loop containing nucleotide triphosphate hydrolases"/>
    <property type="match status" value="1"/>
</dbReference>
<comment type="caution">
    <text evidence="10">The sequence shown here is derived from an EMBL/GenBank/DDBJ whole genome shotgun (WGS) entry which is preliminary data.</text>
</comment>
<protein>
    <submittedName>
        <fullName evidence="10">ABC transporter ATP-binding protein</fullName>
    </submittedName>
</protein>
<dbReference type="GO" id="GO:0005886">
    <property type="term" value="C:plasma membrane"/>
    <property type="evidence" value="ECO:0007669"/>
    <property type="project" value="UniProtKB-SubCell"/>
</dbReference>
<sequence>MYTHLFNQKFHALTFLLTRRHRSLVVASPVIVAENLTKKYGDYTAVDNVSFKVYEGEVFAMLGPNGAGKTTTVEMLECLRTPTSGDAHVKGLSIRNNSDVKQIKKIIGVLPQEFNAVDNLTVFENVQLAAAAKGAKDFKQILENLGLWEYRRRLFSKLSGGLKRRVGLAMALVGEPEIVFLDEPTTGLDPEARRETWLYIKRLKSLGTTTVLTTHYMEEAETLSDRVAIIVKGRIAAEGKVRELVAKHGGRTKLVFEGLDEKVLASLRSKGFEAEQTQEGRTIVRISNDSEIVEVLSNLRAMSIEVYPEIRQAGLEDVFLSVIGSRLSEEGFLA</sequence>
<evidence type="ECO:0000256" key="5">
    <source>
        <dbReference type="ARBA" id="ARBA00022741"/>
    </source>
</evidence>
<dbReference type="InterPro" id="IPR003593">
    <property type="entry name" value="AAA+_ATPase"/>
</dbReference>
<dbReference type="SUPFAM" id="SSF52540">
    <property type="entry name" value="P-loop containing nucleoside triphosphate hydrolases"/>
    <property type="match status" value="1"/>
</dbReference>
<evidence type="ECO:0000256" key="3">
    <source>
        <dbReference type="ARBA" id="ARBA00022448"/>
    </source>
</evidence>
<organism evidence="10">
    <name type="scientific">Caldiarchaeum subterraneum</name>
    <dbReference type="NCBI Taxonomy" id="311458"/>
    <lineage>
        <taxon>Archaea</taxon>
        <taxon>Nitrososphaerota</taxon>
        <taxon>Candidatus Caldarchaeales</taxon>
        <taxon>Candidatus Caldarchaeaceae</taxon>
        <taxon>Candidatus Caldarchaeum</taxon>
    </lineage>
</organism>
<evidence type="ECO:0000259" key="9">
    <source>
        <dbReference type="PROSITE" id="PS50893"/>
    </source>
</evidence>
<keyword evidence="4" id="KW-1003">Cell membrane</keyword>
<dbReference type="Pfam" id="PF00005">
    <property type="entry name" value="ABC_tran"/>
    <property type="match status" value="1"/>
</dbReference>